<dbReference type="AlphaFoldDB" id="A0A6N2QW21"/>
<evidence type="ECO:0000313" key="1">
    <source>
        <dbReference type="EMBL" id="VYS72752.1"/>
    </source>
</evidence>
<protein>
    <submittedName>
        <fullName evidence="1">Uncharacterized protein</fullName>
    </submittedName>
</protein>
<proteinExistence type="predicted"/>
<gene>
    <name evidence="1" type="ORF">BHLFYP23_01285</name>
</gene>
<dbReference type="EMBL" id="CACRSY010000004">
    <property type="protein sequence ID" value="VYS72752.1"/>
    <property type="molecule type" value="Genomic_DNA"/>
</dbReference>
<organism evidence="1">
    <name type="scientific">Blautia hansenii</name>
    <name type="common">Ruminococcus hansenii</name>
    <dbReference type="NCBI Taxonomy" id="1322"/>
    <lineage>
        <taxon>Bacteria</taxon>
        <taxon>Bacillati</taxon>
        <taxon>Bacillota</taxon>
        <taxon>Clostridia</taxon>
        <taxon>Lachnospirales</taxon>
        <taxon>Lachnospiraceae</taxon>
        <taxon>Blautia</taxon>
    </lineage>
</organism>
<sequence length="806" mass="92768">MLKKILAFILCFCMLIPARIVEVKASEYEIKYLPIRRLNDDNRMTCKVVTDRKNVYINIDDLVQVADFDKKVIDSSDGKIILKRKGENQKKCSQDITIFPKLKKISSMQYGEKEFEGYIEWEGNVFLDIVQIFNYLRVKAEIIDGELLINIPVYTLLDFMAYDYPSILADSVSQLDLLNPKESIGSSGFYDALSLACNNFDFRLLIPVWGADKLKDEQYVKAIQTLNEEDEVFYDKNTNQYLKKELYNRGFTGVLASGKDLVNVLSIGGKTIETAEEIMNDLESVPAEKIRKYLELVNWNGKEYDASIELRAWNKYASKLSDAISLAEIAVSSYETYSRAENWNKECLEDLEVLKNLDETNYANHKGYIKRIKKVAESCYQESINKDKTTTEYTLEKIATLMLEKILTETSVYGRITDYFILAINTGTSVAKCFGNIADEMDKAELSYMVTCLINVAVASRIDAEIEHDALNLKNVNSGEAQNFRKSMRTAIKSNLRCWSYIYYLNSDGKWEESDRGKEVKDKINKMYTYLTLLKETEQYDYALDEYDLITYNPKKIIEILSDNNDTLRDLIGEWTIDEKYTMEYNNKSMKKIYGSLYYMAGRWSQMVFREDGTFEYGVTEYYGKGNFKVENEIIKVNLAEGDPNTGELELYMETEDISRIAFDQFGDGTKIFWKRVDASENNTENTPNTESVLKEGVYRYSDGDFRAELQVCTEGDKKQCYWGEWYNYGASASVEDFVFTWEDGKAEYEVQGRRSGETLSVKLDIQGETVAITIKNQDGVLYYGAGMQQEGKEFQAEYSYVGTGT</sequence>
<name>A0A6N2QW21_BLAHA</name>
<accession>A0A6N2QW21</accession>
<dbReference type="RefSeq" id="WP_040351190.1">
    <property type="nucleotide sequence ID" value="NZ_CACRSY010000004.1"/>
</dbReference>
<reference evidence="1" key="1">
    <citation type="submission" date="2019-11" db="EMBL/GenBank/DDBJ databases">
        <authorList>
            <person name="Feng L."/>
        </authorList>
    </citation>
    <scope>NUCLEOTIDE SEQUENCE</scope>
    <source>
        <strain evidence="1">BhanseniiLFYP23</strain>
    </source>
</reference>